<dbReference type="EMBL" id="JAJSOJ010000024">
    <property type="protein sequence ID" value="MCE0743890.1"/>
    <property type="molecule type" value="Genomic_DNA"/>
</dbReference>
<gene>
    <name evidence="3" type="ORF">LWC05_08315</name>
</gene>
<keyword evidence="4" id="KW-1185">Reference proteome</keyword>
<comment type="caution">
    <text evidence="3">The sequence shown here is derived from an EMBL/GenBank/DDBJ whole genome shotgun (WGS) entry which is preliminary data.</text>
</comment>
<dbReference type="Gene3D" id="3.30.9.10">
    <property type="entry name" value="D-Amino Acid Oxidase, subunit A, domain 2"/>
    <property type="match status" value="1"/>
</dbReference>
<evidence type="ECO:0000313" key="3">
    <source>
        <dbReference type="EMBL" id="MCE0743890.1"/>
    </source>
</evidence>
<proteinExistence type="predicted"/>
<name>A0ABS8VSJ4_9PROT</name>
<dbReference type="PANTHER" id="PTHR13847">
    <property type="entry name" value="SARCOSINE DEHYDROGENASE-RELATED"/>
    <property type="match status" value="1"/>
</dbReference>
<accession>A0ABS8VSJ4</accession>
<dbReference type="InterPro" id="IPR006076">
    <property type="entry name" value="FAD-dep_OxRdtase"/>
</dbReference>
<sequence>MNILVQNFDPSLANTDFFKSGNILLSQSPPNNMSSMLEEALHNKCDTIVALLRPQTGELKNWSKRLGKHVTVSYHIGTSDFDANFINHEIKLQSPTASGLAYCLQEIERKRSRELLSRMNTDRDSIDRVIIIGCGIVNLITAFLLQSRGYKVVLFDAAPSPTAKWWQQGCTFGGEDARMFTLTEMDNYGRQDFQAAFNSPFGQRVSEGGWDIRNSRTCEEEALWKQQYDSIPSWLARSYNDDIFALNNEARFGWDALRQHKVFSDPQVFIKDNILRLYSSEQHLHEAWQRHARLLTDVRLLDARRLVDTVPWVAPAVRSGLVVGGFFVPGFTVMVHKLGRRIISWLTEHGAQFVWNSEVKAAGVSSTVVKIATNHESHIFRDAHIVASVGAYGNELLRHTPWSAKIHGVLGCWARVELPRDICDVSMKLARRGHIAEDTNITVVRGDRGNTELVFGSGYGWTGRTPGNINSSEFRCLTDGVVDTVTKFFGNKGSPPLKDDGGPFRLRYCVRPWTSTSLGIFGDVDHTSRNAFLVTGGHNTGGFAQAPATAEAVYCALRGRNHSMHIAYHPDRYESFFG</sequence>
<organism evidence="3 4">
    <name type="scientific">Acetobacter sicerae</name>
    <dbReference type="NCBI Taxonomy" id="85325"/>
    <lineage>
        <taxon>Bacteria</taxon>
        <taxon>Pseudomonadati</taxon>
        <taxon>Pseudomonadota</taxon>
        <taxon>Alphaproteobacteria</taxon>
        <taxon>Acetobacterales</taxon>
        <taxon>Acetobacteraceae</taxon>
        <taxon>Acetobacter</taxon>
    </lineage>
</organism>
<evidence type="ECO:0000313" key="4">
    <source>
        <dbReference type="Proteomes" id="UP001521074"/>
    </source>
</evidence>
<dbReference type="SUPFAM" id="SSF51905">
    <property type="entry name" value="FAD/NAD(P)-binding domain"/>
    <property type="match status" value="1"/>
</dbReference>
<evidence type="ECO:0000259" key="2">
    <source>
        <dbReference type="Pfam" id="PF01266"/>
    </source>
</evidence>
<dbReference type="Pfam" id="PF01266">
    <property type="entry name" value="DAO"/>
    <property type="match status" value="1"/>
</dbReference>
<evidence type="ECO:0000256" key="1">
    <source>
        <dbReference type="ARBA" id="ARBA00023002"/>
    </source>
</evidence>
<feature type="domain" description="FAD dependent oxidoreductase" evidence="2">
    <location>
        <begin position="128"/>
        <end position="553"/>
    </location>
</feature>
<protein>
    <submittedName>
        <fullName evidence="3">FAD-binding oxidoreductase</fullName>
    </submittedName>
</protein>
<keyword evidence="1" id="KW-0560">Oxidoreductase</keyword>
<dbReference type="Gene3D" id="3.50.50.60">
    <property type="entry name" value="FAD/NAD(P)-binding domain"/>
    <property type="match status" value="2"/>
</dbReference>
<dbReference type="RefSeq" id="WP_187668591.1">
    <property type="nucleotide sequence ID" value="NZ_JAJSOJ010000024.1"/>
</dbReference>
<dbReference type="Proteomes" id="UP001521074">
    <property type="component" value="Unassembled WGS sequence"/>
</dbReference>
<reference evidence="3 4" key="1">
    <citation type="submission" date="2021-12" db="EMBL/GenBank/DDBJ databases">
        <title>Genome sequence of Acetobacter sicerae DmPark20a_162.</title>
        <authorList>
            <person name="Chaston J.M."/>
        </authorList>
    </citation>
    <scope>NUCLEOTIDE SEQUENCE [LARGE SCALE GENOMIC DNA]</scope>
    <source>
        <strain evidence="3 4">DmPark20a_162</strain>
    </source>
</reference>
<dbReference type="InterPro" id="IPR036188">
    <property type="entry name" value="FAD/NAD-bd_sf"/>
</dbReference>